<sequence length="402" mass="44529">MQSRKDSTDGALRVLTLHGDGLQGLSIVSVIDELCSRIAEANGLTQYCRPSELFDVICGTGIGALIAVLLGRYCLDIGKCKEVYMDLAEFVEERQAARRGLRTGTIEEEDIHEFMEILIKEEGWSDVMEIPATVGRKKCQHVFMARSRNQHDGKSIIQLGSQAQIETLRRRSLPSSTKPARIPRVLAASVANGIRDWLPISNGFEARMPCVHVVVLTAVDELMASHQSNSSIGFLANIGPQRPESSNLDGISREPRSPARWVMDMTSPIRTVVMWPLKVTKRTLLASEPVLEADNESPVCGGRRAKSLSLIQWPIHGLIAPIDNTADSERGERQELVQEQVQQLLSETSEKRLFDFSSSLTASYETSDMADLKETRSNIKHIIGLMNDTGLFEEAARCFGQP</sequence>
<evidence type="ECO:0008006" key="5">
    <source>
        <dbReference type="Google" id="ProtNLM"/>
    </source>
</evidence>
<dbReference type="Gene3D" id="3.40.1090.10">
    <property type="entry name" value="Cytosolic phospholipase A2 catalytic domain"/>
    <property type="match status" value="1"/>
</dbReference>
<dbReference type="SUPFAM" id="SSF52151">
    <property type="entry name" value="FabD/lysophospholipase-like"/>
    <property type="match status" value="1"/>
</dbReference>
<gene>
    <name evidence="3" type="ORF">LTR24_001024</name>
</gene>
<evidence type="ECO:0000313" key="3">
    <source>
        <dbReference type="EMBL" id="KAK5100229.1"/>
    </source>
</evidence>
<evidence type="ECO:0000256" key="2">
    <source>
        <dbReference type="ARBA" id="ARBA00022963"/>
    </source>
</evidence>
<dbReference type="InterPro" id="IPR016035">
    <property type="entry name" value="Acyl_Trfase/lysoPLipase"/>
</dbReference>
<comment type="caution">
    <text evidence="3">The sequence shown here is derived from an EMBL/GenBank/DDBJ whole genome shotgun (WGS) entry which is preliminary data.</text>
</comment>
<reference evidence="3 4" key="1">
    <citation type="submission" date="2023-08" db="EMBL/GenBank/DDBJ databases">
        <title>Black Yeasts Isolated from many extreme environments.</title>
        <authorList>
            <person name="Coleine C."/>
            <person name="Stajich J.E."/>
            <person name="Selbmann L."/>
        </authorList>
    </citation>
    <scope>NUCLEOTIDE SEQUENCE [LARGE SCALE GENOMIC DNA]</scope>
    <source>
        <strain evidence="3 4">CCFEE 5885</strain>
    </source>
</reference>
<keyword evidence="2" id="KW-0442">Lipid degradation</keyword>
<protein>
    <recommendedName>
        <fullName evidence="5">PNPLA domain-containing protein</fullName>
    </recommendedName>
</protein>
<evidence type="ECO:0000313" key="4">
    <source>
        <dbReference type="Proteomes" id="UP001345013"/>
    </source>
</evidence>
<dbReference type="PANTHER" id="PTHR24185:SF1">
    <property type="entry name" value="CALCIUM-INDEPENDENT PHOSPHOLIPASE A2-GAMMA"/>
    <property type="match status" value="1"/>
</dbReference>
<organism evidence="3 4">
    <name type="scientific">Lithohypha guttulata</name>
    <dbReference type="NCBI Taxonomy" id="1690604"/>
    <lineage>
        <taxon>Eukaryota</taxon>
        <taxon>Fungi</taxon>
        <taxon>Dikarya</taxon>
        <taxon>Ascomycota</taxon>
        <taxon>Pezizomycotina</taxon>
        <taxon>Eurotiomycetes</taxon>
        <taxon>Chaetothyriomycetidae</taxon>
        <taxon>Chaetothyriales</taxon>
        <taxon>Trichomeriaceae</taxon>
        <taxon>Lithohypha</taxon>
    </lineage>
</organism>
<proteinExistence type="predicted"/>
<dbReference type="EMBL" id="JAVRRG010000007">
    <property type="protein sequence ID" value="KAK5100229.1"/>
    <property type="molecule type" value="Genomic_DNA"/>
</dbReference>
<keyword evidence="4" id="KW-1185">Reference proteome</keyword>
<evidence type="ECO:0000256" key="1">
    <source>
        <dbReference type="ARBA" id="ARBA00022801"/>
    </source>
</evidence>
<dbReference type="Proteomes" id="UP001345013">
    <property type="component" value="Unassembled WGS sequence"/>
</dbReference>
<accession>A0ABR0KLY8</accession>
<name>A0ABR0KLY8_9EURO</name>
<keyword evidence="1" id="KW-0378">Hydrolase</keyword>
<dbReference type="PANTHER" id="PTHR24185">
    <property type="entry name" value="CALCIUM-INDEPENDENT PHOSPHOLIPASE A2-GAMMA"/>
    <property type="match status" value="1"/>
</dbReference>
<keyword evidence="2" id="KW-0443">Lipid metabolism</keyword>